<gene>
    <name evidence="5" type="ORF">L3X38_025088</name>
</gene>
<evidence type="ECO:0000313" key="5">
    <source>
        <dbReference type="EMBL" id="KAI5334955.1"/>
    </source>
</evidence>
<dbReference type="AlphaFoldDB" id="A0AAD4W133"/>
<dbReference type="InterPro" id="IPR027443">
    <property type="entry name" value="IPNS-like_sf"/>
</dbReference>
<evidence type="ECO:0000256" key="1">
    <source>
        <dbReference type="ARBA" id="ARBA00022723"/>
    </source>
</evidence>
<comment type="caution">
    <text evidence="5">The sequence shown here is derived from an EMBL/GenBank/DDBJ whole genome shotgun (WGS) entry which is preliminary data.</text>
</comment>
<evidence type="ECO:0008006" key="7">
    <source>
        <dbReference type="Google" id="ProtNLM"/>
    </source>
</evidence>
<proteinExistence type="predicted"/>
<dbReference type="GO" id="GO:0046872">
    <property type="term" value="F:metal ion binding"/>
    <property type="evidence" value="ECO:0007669"/>
    <property type="project" value="UniProtKB-KW"/>
</dbReference>
<keyword evidence="1" id="KW-0479">Metal-binding</keyword>
<dbReference type="SUPFAM" id="SSF51197">
    <property type="entry name" value="Clavaminate synthase-like"/>
    <property type="match status" value="1"/>
</dbReference>
<accession>A0AAD4W133</accession>
<dbReference type="Gene3D" id="2.60.120.330">
    <property type="entry name" value="B-lactam Antibiotic, Isopenicillin N Synthase, Chain"/>
    <property type="match status" value="2"/>
</dbReference>
<evidence type="ECO:0000259" key="3">
    <source>
        <dbReference type="Pfam" id="PF03171"/>
    </source>
</evidence>
<dbReference type="Proteomes" id="UP001054821">
    <property type="component" value="Chromosome 4"/>
</dbReference>
<dbReference type="PANTHER" id="PTHR47990">
    <property type="entry name" value="2-OXOGLUTARATE (2OG) AND FE(II)-DEPENDENT OXYGENASE SUPERFAMILY PROTEIN-RELATED"/>
    <property type="match status" value="1"/>
</dbReference>
<keyword evidence="2" id="KW-0408">Iron</keyword>
<evidence type="ECO:0000259" key="4">
    <source>
        <dbReference type="Pfam" id="PF14226"/>
    </source>
</evidence>
<reference evidence="5 6" key="1">
    <citation type="journal article" date="2022" name="G3 (Bethesda)">
        <title>Whole-genome sequence and methylome profiling of the almond [Prunus dulcis (Mill.) D.A. Webb] cultivar 'Nonpareil'.</title>
        <authorList>
            <person name="D'Amico-Willman K.M."/>
            <person name="Ouma W.Z."/>
            <person name="Meulia T."/>
            <person name="Sideli G.M."/>
            <person name="Gradziel T.M."/>
            <person name="Fresnedo-Ramirez J."/>
        </authorList>
    </citation>
    <scope>NUCLEOTIDE SEQUENCE [LARGE SCALE GENOMIC DNA]</scope>
    <source>
        <strain evidence="5">Clone GOH B32 T37-40</strain>
    </source>
</reference>
<sequence length="294" mass="33460">MGSRSPPKLPTINFSVEDLKPGSSSWLSTSKQVRYALEEYGCFVAFYDKVSAELLDKIFGQTKDLFEVPIESKIKNTSEEPYRGYIGSNPLMPLYEGLAIDNVTSPQETHKFRQLMWPDGKNNFCEIIDSYAELLAGLEHTVEQMLFESFEAAKQYESVASYNSQLLRFLKYNTLKETDATLRSKQREGDWISIESAPSQFLFMAGDGLQVWSNDRIKACHYRVKDCGDKIRYSLGMFTFNNGVLQVPQELVDDSHPLLYNPFDSRGFIRFYTTAEAKKAKSPIKAYCGVGLEN</sequence>
<name>A0AAD4W133_PRUDU</name>
<dbReference type="InterPro" id="IPR026992">
    <property type="entry name" value="DIOX_N"/>
</dbReference>
<feature type="domain" description="Isopenicillin N synthase-like Fe(2+) 2OG dioxygenase" evidence="3">
    <location>
        <begin position="181"/>
        <end position="239"/>
    </location>
</feature>
<keyword evidence="6" id="KW-1185">Reference proteome</keyword>
<dbReference type="Pfam" id="PF03171">
    <property type="entry name" value="2OG-FeII_Oxy"/>
    <property type="match status" value="1"/>
</dbReference>
<dbReference type="InterPro" id="IPR044861">
    <property type="entry name" value="IPNS-like_FE2OG_OXY"/>
</dbReference>
<evidence type="ECO:0000313" key="6">
    <source>
        <dbReference type="Proteomes" id="UP001054821"/>
    </source>
</evidence>
<evidence type="ECO:0000256" key="2">
    <source>
        <dbReference type="ARBA" id="ARBA00023004"/>
    </source>
</evidence>
<dbReference type="EMBL" id="JAJFAZ020000004">
    <property type="protein sequence ID" value="KAI5334955.1"/>
    <property type="molecule type" value="Genomic_DNA"/>
</dbReference>
<dbReference type="InterPro" id="IPR050231">
    <property type="entry name" value="Iron_ascorbate_oxido_reductase"/>
</dbReference>
<organism evidence="5 6">
    <name type="scientific">Prunus dulcis</name>
    <name type="common">Almond</name>
    <name type="synonym">Amygdalus dulcis</name>
    <dbReference type="NCBI Taxonomy" id="3755"/>
    <lineage>
        <taxon>Eukaryota</taxon>
        <taxon>Viridiplantae</taxon>
        <taxon>Streptophyta</taxon>
        <taxon>Embryophyta</taxon>
        <taxon>Tracheophyta</taxon>
        <taxon>Spermatophyta</taxon>
        <taxon>Magnoliopsida</taxon>
        <taxon>eudicotyledons</taxon>
        <taxon>Gunneridae</taxon>
        <taxon>Pentapetalae</taxon>
        <taxon>rosids</taxon>
        <taxon>fabids</taxon>
        <taxon>Rosales</taxon>
        <taxon>Rosaceae</taxon>
        <taxon>Amygdaloideae</taxon>
        <taxon>Amygdaleae</taxon>
        <taxon>Prunus</taxon>
    </lineage>
</organism>
<protein>
    <recommendedName>
        <fullName evidence="7">2-oxoglutarate and Fe(II)-dependent oxygenase superfamily protein</fullName>
    </recommendedName>
</protein>
<dbReference type="Pfam" id="PF14226">
    <property type="entry name" value="DIOX_N"/>
    <property type="match status" value="1"/>
</dbReference>
<feature type="domain" description="Non-haem dioxygenase N-terminal" evidence="4">
    <location>
        <begin position="9"/>
        <end position="88"/>
    </location>
</feature>